<dbReference type="EMBL" id="JAPFFF010000010">
    <property type="protein sequence ID" value="KAK8880737.1"/>
    <property type="molecule type" value="Genomic_DNA"/>
</dbReference>
<accession>A0ABR2JPT5</accession>
<proteinExistence type="predicted"/>
<dbReference type="Proteomes" id="UP001470230">
    <property type="component" value="Unassembled WGS sequence"/>
</dbReference>
<protein>
    <submittedName>
        <fullName evidence="2">Uncharacterized protein</fullName>
    </submittedName>
</protein>
<evidence type="ECO:0000313" key="2">
    <source>
        <dbReference type="EMBL" id="KAK8880737.1"/>
    </source>
</evidence>
<feature type="transmembrane region" description="Helical" evidence="1">
    <location>
        <begin position="732"/>
        <end position="754"/>
    </location>
</feature>
<name>A0ABR2JPT5_9EUKA</name>
<gene>
    <name evidence="2" type="ORF">M9Y10_003424</name>
</gene>
<keyword evidence="1" id="KW-1133">Transmembrane helix</keyword>
<sequence length="799" mass="92390">MYGDNNNYNIIALLPTNGDNYSIIGYDNNNKVHIDEEAEFSIKLSPKGIVSQVGICSLEKDYLIISISRINIVQEYFFNNIYVLCDDMEELIFSNRSMPEKTYSNINSKIGLYLPKSQNRKVSIGLDFHQKNDIHNPKYTTLNYTELIKMYDKRITFSSYTKNTVTFDFSFSENIPVNVELSNNYYNKYETLSRVLNVNINDRVGKFSIVSLAKEQYIVLDLLLSDNLTVDKNDILLIFDNCIIPLSDEMKIITEKIYIFPGSKVYNNRIKIPIRFQTVYSTFKVSYAIAKYHETKDLTLNTEGETITFSSTKTAYAFVIPYFKEYFREDLVINSYTTYKVKKYLLEIEYSALLLVVIHENPNCPNQLIFALNRLTIPKYQLKLAYNTKFMKKFFPPNQIEYKVYIYSDNDYVKYIRYNNNYSIGVFDFYAVCEYERENMCEFNYSSRPNETEYHLVQFPSRDGINITGSGMFKGFIHVPYGNSTSVKLEVDDFLNENSTLLEDDNTDGYRRFCLKDENDNIIPLSLKFISANLSILMSQLGVKDNFDVSQYYLTNDDCLAVNISQIAKNKIKFISKMACDIPINSTAIPIVMNDIKYYPKVEPTSTFSLSNYFSQSNTFSVLESKTQSFYFTDSDIFTQSPTQSKFGEIASLSMILTYSYVRSVTFSQSYYNQYSYSLCYLNDGNTYSYCQVKSQTIGYKPYIIYYLSPSYSQVSVTYIIVNKKRISQAQLIGIICGSCAVIFSIAGIAFLIINRRKINEGLVEDISETTSLIDSKNSKEAKINLNKNLQNNFDDAWI</sequence>
<keyword evidence="3" id="KW-1185">Reference proteome</keyword>
<keyword evidence="1" id="KW-0812">Transmembrane</keyword>
<comment type="caution">
    <text evidence="2">The sequence shown here is derived from an EMBL/GenBank/DDBJ whole genome shotgun (WGS) entry which is preliminary data.</text>
</comment>
<evidence type="ECO:0000313" key="3">
    <source>
        <dbReference type="Proteomes" id="UP001470230"/>
    </source>
</evidence>
<evidence type="ECO:0000256" key="1">
    <source>
        <dbReference type="SAM" id="Phobius"/>
    </source>
</evidence>
<reference evidence="2 3" key="1">
    <citation type="submission" date="2024-04" db="EMBL/GenBank/DDBJ databases">
        <title>Tritrichomonas musculus Genome.</title>
        <authorList>
            <person name="Alves-Ferreira E."/>
            <person name="Grigg M."/>
            <person name="Lorenzi H."/>
            <person name="Galac M."/>
        </authorList>
    </citation>
    <scope>NUCLEOTIDE SEQUENCE [LARGE SCALE GENOMIC DNA]</scope>
    <source>
        <strain evidence="2 3">EAF2021</strain>
    </source>
</reference>
<organism evidence="2 3">
    <name type="scientific">Tritrichomonas musculus</name>
    <dbReference type="NCBI Taxonomy" id="1915356"/>
    <lineage>
        <taxon>Eukaryota</taxon>
        <taxon>Metamonada</taxon>
        <taxon>Parabasalia</taxon>
        <taxon>Tritrichomonadida</taxon>
        <taxon>Tritrichomonadidae</taxon>
        <taxon>Tritrichomonas</taxon>
    </lineage>
</organism>
<keyword evidence="1" id="KW-0472">Membrane</keyword>